<dbReference type="KEGG" id="ahal:FTX54_016585"/>
<dbReference type="NCBIfam" id="TIGR04129">
    <property type="entry name" value="CxxH_BA5709"/>
    <property type="match status" value="1"/>
</dbReference>
<sequence length="56" mass="6155">MVYSCKEHIEEALEEVLEDGAPPPELDLINAAQAAEQVCFICGERAEYNVNEGKTS</sequence>
<keyword evidence="2" id="KW-1185">Reference proteome</keyword>
<name>A0A5C7F7V9_9BACI</name>
<dbReference type="AlphaFoldDB" id="A0A5C7F7V9"/>
<reference evidence="1 2" key="1">
    <citation type="submission" date="2024-01" db="EMBL/GenBank/DDBJ databases">
        <title>Complete Genome Sequence of Alkalicoccus halolimnae BZ-SZ-XJ29T, a Moderately Halophilic Bacterium Isolated from a Salt Lake.</title>
        <authorList>
            <person name="Zhao B."/>
        </authorList>
    </citation>
    <scope>NUCLEOTIDE SEQUENCE [LARGE SCALE GENOMIC DNA]</scope>
    <source>
        <strain evidence="1 2">BZ-SZ-XJ29</strain>
    </source>
</reference>
<organism evidence="1 2">
    <name type="scientific">Alkalicoccus halolimnae</name>
    <dbReference type="NCBI Taxonomy" id="1667239"/>
    <lineage>
        <taxon>Bacteria</taxon>
        <taxon>Bacillati</taxon>
        <taxon>Bacillota</taxon>
        <taxon>Bacilli</taxon>
        <taxon>Bacillales</taxon>
        <taxon>Bacillaceae</taxon>
        <taxon>Alkalicoccus</taxon>
    </lineage>
</organism>
<dbReference type="EMBL" id="CP144914">
    <property type="protein sequence ID" value="WWD79986.1"/>
    <property type="molecule type" value="Genomic_DNA"/>
</dbReference>
<dbReference type="Pfam" id="PF14116">
    <property type="entry name" value="YyzF"/>
    <property type="match status" value="1"/>
</dbReference>
<dbReference type="RefSeq" id="WP_147802552.1">
    <property type="nucleotide sequence ID" value="NZ_CP144914.1"/>
</dbReference>
<gene>
    <name evidence="1" type="ORF">FTX54_016585</name>
</gene>
<dbReference type="InterPro" id="IPR025626">
    <property type="entry name" value="YyzF"/>
</dbReference>
<evidence type="ECO:0000313" key="1">
    <source>
        <dbReference type="EMBL" id="WWD79986.1"/>
    </source>
</evidence>
<protein>
    <submittedName>
        <fullName evidence="1">CxxH/CxxC protein</fullName>
    </submittedName>
</protein>
<dbReference type="OrthoDB" id="1652387at2"/>
<proteinExistence type="predicted"/>
<dbReference type="Proteomes" id="UP000321816">
    <property type="component" value="Chromosome"/>
</dbReference>
<evidence type="ECO:0000313" key="2">
    <source>
        <dbReference type="Proteomes" id="UP000321816"/>
    </source>
</evidence>
<accession>A0A5C7F7V9</accession>